<sequence>QVTDKQLRQLSDLVYEPIYDIKDKDLDDIFGKDNGEIIDRIDMSNGFEAIAVKNKVTNEVVIAFRGSDFEDKGIDWWGQNLSIWQQFKGPQVDDADRFIERVLNSEDAKGLTIILTGHSKGGFHAEDG</sequence>
<proteinExistence type="predicted"/>
<dbReference type="Proteomes" id="UP001276854">
    <property type="component" value="Unassembled WGS sequence"/>
</dbReference>
<dbReference type="InterPro" id="IPR024499">
    <property type="entry name" value="Mbeg1-like"/>
</dbReference>
<gene>
    <name evidence="1" type="ORF">RZO55_12490</name>
</gene>
<dbReference type="Pfam" id="PF11187">
    <property type="entry name" value="Mbeg1-like"/>
    <property type="match status" value="1"/>
</dbReference>
<evidence type="ECO:0000313" key="1">
    <source>
        <dbReference type="EMBL" id="MDW2798392.1"/>
    </source>
</evidence>
<feature type="non-terminal residue" evidence="1">
    <location>
        <position position="128"/>
    </location>
</feature>
<reference evidence="1 2" key="1">
    <citation type="submission" date="2023-10" db="EMBL/GenBank/DDBJ databases">
        <title>A novel Glycoside Hydrolase 43-Like Enzyme from Clostrdium boliviensis is an Endo-xylanase, and a Candidate for Xylooligosaccharides Production from Different Xylan Substrates.</title>
        <authorList>
            <person name="Alvarez M.T."/>
            <person name="Rocabado-Villegas L.R."/>
            <person name="Salas-Veizaga D.M."/>
            <person name="Linares-Pasten J.A."/>
            <person name="Gudmundsdottir E.E."/>
            <person name="Hreggvidsson G.O."/>
            <person name="Adlercreutz P."/>
            <person name="Nordberg Karlsson E."/>
        </authorList>
    </citation>
    <scope>NUCLEOTIDE SEQUENCE [LARGE SCALE GENOMIC DNA]</scope>
    <source>
        <strain evidence="1 2">E-1</strain>
    </source>
</reference>
<accession>A0ABU4GL90</accession>
<dbReference type="EMBL" id="JAWONS010000212">
    <property type="protein sequence ID" value="MDW2798392.1"/>
    <property type="molecule type" value="Genomic_DNA"/>
</dbReference>
<comment type="caution">
    <text evidence="1">The sequence shown here is derived from an EMBL/GenBank/DDBJ whole genome shotgun (WGS) entry which is preliminary data.</text>
</comment>
<dbReference type="InterPro" id="IPR029058">
    <property type="entry name" value="AB_hydrolase_fold"/>
</dbReference>
<dbReference type="Gene3D" id="3.40.50.1820">
    <property type="entry name" value="alpha/beta hydrolase"/>
    <property type="match status" value="1"/>
</dbReference>
<evidence type="ECO:0000313" key="2">
    <source>
        <dbReference type="Proteomes" id="UP001276854"/>
    </source>
</evidence>
<name>A0ABU4GL90_9CLOT</name>
<feature type="non-terminal residue" evidence="1">
    <location>
        <position position="1"/>
    </location>
</feature>
<keyword evidence="2" id="KW-1185">Reference proteome</keyword>
<organism evidence="1 2">
    <name type="scientific">Clostridium boliviensis</name>
    <dbReference type="NCBI Taxonomy" id="318465"/>
    <lineage>
        <taxon>Bacteria</taxon>
        <taxon>Bacillati</taxon>
        <taxon>Bacillota</taxon>
        <taxon>Clostridia</taxon>
        <taxon>Eubacteriales</taxon>
        <taxon>Clostridiaceae</taxon>
        <taxon>Clostridium</taxon>
    </lineage>
</organism>
<dbReference type="SUPFAM" id="SSF53474">
    <property type="entry name" value="alpha/beta-Hydrolases"/>
    <property type="match status" value="1"/>
</dbReference>
<protein>
    <submittedName>
        <fullName evidence="1">Mbeg1-like protein</fullName>
    </submittedName>
</protein>
<dbReference type="RefSeq" id="WP_318064629.1">
    <property type="nucleotide sequence ID" value="NZ_JAWONS010000212.1"/>
</dbReference>